<evidence type="ECO:0000256" key="1">
    <source>
        <dbReference type="SAM" id="MobiDB-lite"/>
    </source>
</evidence>
<dbReference type="Ensembl" id="ENSSHAT00000048119.1">
    <property type="protein sequence ID" value="ENSSHAP00000040900.1"/>
    <property type="gene ID" value="ENSSHAG00000024171.1"/>
</dbReference>
<accession>A0A7N4PPY2</accession>
<protein>
    <submittedName>
        <fullName evidence="2">Uncharacterized protein</fullName>
    </submittedName>
</protein>
<dbReference type="PANTHER" id="PTHR35825">
    <property type="entry name" value="CASEIN KINASE II SUBUNIT ALPHA PRIME-INTERACTING PROTEIN"/>
    <property type="match status" value="1"/>
</dbReference>
<evidence type="ECO:0000313" key="3">
    <source>
        <dbReference type="Proteomes" id="UP000007648"/>
    </source>
</evidence>
<evidence type="ECO:0000313" key="2">
    <source>
        <dbReference type="Ensembl" id="ENSSHAP00000040900.1"/>
    </source>
</evidence>
<feature type="region of interest" description="Disordered" evidence="1">
    <location>
        <begin position="476"/>
        <end position="514"/>
    </location>
</feature>
<organism evidence="2 3">
    <name type="scientific">Sarcophilus harrisii</name>
    <name type="common">Tasmanian devil</name>
    <name type="synonym">Sarcophilus laniarius</name>
    <dbReference type="NCBI Taxonomy" id="9305"/>
    <lineage>
        <taxon>Eukaryota</taxon>
        <taxon>Metazoa</taxon>
        <taxon>Chordata</taxon>
        <taxon>Craniata</taxon>
        <taxon>Vertebrata</taxon>
        <taxon>Euteleostomi</taxon>
        <taxon>Mammalia</taxon>
        <taxon>Metatheria</taxon>
        <taxon>Dasyuromorphia</taxon>
        <taxon>Dasyuridae</taxon>
        <taxon>Sarcophilus</taxon>
    </lineage>
</organism>
<dbReference type="RefSeq" id="XP_031814719.1">
    <property type="nucleotide sequence ID" value="XM_031958859.1"/>
</dbReference>
<dbReference type="InParanoid" id="A0A7N4PPY2"/>
<dbReference type="OrthoDB" id="9526609at2759"/>
<sequence>MDKREKHTDKMPQDIWRRELNHFWPFCSFYNSKFGEGKLSSESPTFLNRPLKRLLNFNVSPKNESDTKKQPSKLRHPRKYFFQSPKIALLPCLSPWIASLPNQHKQSKSRLMINSLNYKSRSALLPPSNSWTMTAGLLHVGPYTRAASCMFSDQWTMTSSIINPRAALHMFSDHWTMTSSIINPCQRTMAKLLTQPKSCTIANRVSHSYHQPNTSPLFYSDHLSKAIPLSLPDHRKTILSLPYLKKSAKATKAPFSRSWVKHTDPIVSLPNLKNLAKPIRASIPKSWMDPIVSLLNLKNPAKATKTPLPIENAAPTLLPPYRKNRVSVPHLPQLEHYKETPFYHGNQTKPLSNCYQLPKTPQNSGHKAEHQPKLIHWSIPPVYPSHKTEVLLHSFSQERTKPEVSPCLVNKAKATAIPFPGPNHKVRATTVSSSCLGNQRRVPYVSSSSCFHPEIESNPNVEAAAADIPSLESFPFHQDTLPSDLDNKDQSAQKTELPPNLDHCNKSPKSHDQETQKLLNFKYPKEATVDTNHHIQEVQPPSGLVYLKPYVIRGGNIPLKTINSIINSIPPDKIKTDLRKQILLRRMRGYPNRRPGPPMSSSYVICLKCASWIPFGCIHLKEKRDSCRAILVVTPTPISGPEPEMGIRFIFKIPKQKSYHCEDQSNSF</sequence>
<dbReference type="GeneTree" id="ENSGT00940000166717"/>
<dbReference type="KEGG" id="shr:116422296"/>
<dbReference type="Proteomes" id="UP000007648">
    <property type="component" value="Unassembled WGS sequence"/>
</dbReference>
<dbReference type="PANTHER" id="PTHR35825:SF2">
    <property type="entry name" value="CASEIN KINASE II SUBUNIT ALPHA'-INTERACTING PROTEIN"/>
    <property type="match status" value="1"/>
</dbReference>
<reference evidence="2" key="2">
    <citation type="submission" date="2025-08" db="UniProtKB">
        <authorList>
            <consortium name="Ensembl"/>
        </authorList>
    </citation>
    <scope>IDENTIFICATION</scope>
</reference>
<dbReference type="AlphaFoldDB" id="A0A7N4PPY2"/>
<dbReference type="GeneID" id="116422296"/>
<dbReference type="InterPro" id="IPR038954">
    <property type="entry name" value="CSNKA2IP"/>
</dbReference>
<keyword evidence="3" id="KW-1185">Reference proteome</keyword>
<feature type="compositionally biased region" description="Basic and acidic residues" evidence="1">
    <location>
        <begin position="503"/>
        <end position="514"/>
    </location>
</feature>
<gene>
    <name evidence="2" type="primary">LOC116422296</name>
</gene>
<proteinExistence type="predicted"/>
<name>A0A7N4PPY2_SARHA</name>
<reference evidence="2 3" key="1">
    <citation type="journal article" date="2011" name="Proc. Natl. Acad. Sci. U.S.A.">
        <title>Genetic diversity and population structure of the endangered marsupial Sarcophilus harrisii (Tasmanian devil).</title>
        <authorList>
            <person name="Miller W."/>
            <person name="Hayes V.M."/>
            <person name="Ratan A."/>
            <person name="Petersen D.C."/>
            <person name="Wittekindt N.E."/>
            <person name="Miller J."/>
            <person name="Walenz B."/>
            <person name="Knight J."/>
            <person name="Qi J."/>
            <person name="Zhao F."/>
            <person name="Wang Q."/>
            <person name="Bedoya-Reina O.C."/>
            <person name="Katiyar N."/>
            <person name="Tomsho L.P."/>
            <person name="Kasson L.M."/>
            <person name="Hardie R.A."/>
            <person name="Woodbridge P."/>
            <person name="Tindall E.A."/>
            <person name="Bertelsen M.F."/>
            <person name="Dixon D."/>
            <person name="Pyecroft S."/>
            <person name="Helgen K.M."/>
            <person name="Lesk A.M."/>
            <person name="Pringle T.H."/>
            <person name="Patterson N."/>
            <person name="Zhang Y."/>
            <person name="Kreiss A."/>
            <person name="Woods G.M."/>
            <person name="Jones M.E."/>
            <person name="Schuster S.C."/>
        </authorList>
    </citation>
    <scope>NUCLEOTIDE SEQUENCE [LARGE SCALE GENOMIC DNA]</scope>
</reference>
<reference evidence="2" key="3">
    <citation type="submission" date="2025-09" db="UniProtKB">
        <authorList>
            <consortium name="Ensembl"/>
        </authorList>
    </citation>
    <scope>IDENTIFICATION</scope>
</reference>